<reference evidence="1 2" key="1">
    <citation type="journal article" date="2018" name="G3 (Bethesda)">
        <title>Phylogenetic and Phylogenomic Definition of Rhizopus Species.</title>
        <authorList>
            <person name="Gryganskyi A.P."/>
            <person name="Golan J."/>
            <person name="Dolatabadi S."/>
            <person name="Mondo S."/>
            <person name="Robb S."/>
            <person name="Idnurm A."/>
            <person name="Muszewska A."/>
            <person name="Steczkiewicz K."/>
            <person name="Masonjones S."/>
            <person name="Liao H.L."/>
            <person name="Gajdeczka M.T."/>
            <person name="Anike F."/>
            <person name="Vuek A."/>
            <person name="Anishchenko I.M."/>
            <person name="Voigt K."/>
            <person name="de Hoog G.S."/>
            <person name="Smith M.E."/>
            <person name="Heitman J."/>
            <person name="Vilgalys R."/>
            <person name="Stajich J.E."/>
        </authorList>
    </citation>
    <scope>NUCLEOTIDE SEQUENCE [LARGE SCALE GENOMIC DNA]</scope>
    <source>
        <strain evidence="1 2">LSU 92-RS-03</strain>
    </source>
</reference>
<evidence type="ECO:0000313" key="1">
    <source>
        <dbReference type="EMBL" id="RCH84147.1"/>
    </source>
</evidence>
<sequence length="218" mass="25288">WSVLIFSANTYEDFDFMEMHEVNFIETLSMHYFNLMDSPLNPLLGKQLERTTVVNTIIIILNNLFLDVNDVIGFRWYEVRSHMTQNRKWDGVGFSLKDKKLTPILIEFSVGIGFNNTDSKEEHVVNKLASACIKSIEYATTATDLIVPIPEFIMPMFTFELIIKLGEDIHVRRMYAVVPIPTRPALLQTFLSKTAVMYQWRDAVINPFKIANKKQARY</sequence>
<name>A0A367J2H8_RHIST</name>
<comment type="caution">
    <text evidence="1">The sequence shown here is derived from an EMBL/GenBank/DDBJ whole genome shotgun (WGS) entry which is preliminary data.</text>
</comment>
<organism evidence="1 2">
    <name type="scientific">Rhizopus stolonifer</name>
    <name type="common">Rhizopus nigricans</name>
    <dbReference type="NCBI Taxonomy" id="4846"/>
    <lineage>
        <taxon>Eukaryota</taxon>
        <taxon>Fungi</taxon>
        <taxon>Fungi incertae sedis</taxon>
        <taxon>Mucoromycota</taxon>
        <taxon>Mucoromycotina</taxon>
        <taxon>Mucoromycetes</taxon>
        <taxon>Mucorales</taxon>
        <taxon>Mucorineae</taxon>
        <taxon>Rhizopodaceae</taxon>
        <taxon>Rhizopus</taxon>
    </lineage>
</organism>
<dbReference type="AlphaFoldDB" id="A0A367J2H8"/>
<gene>
    <name evidence="1" type="ORF">CU098_004584</name>
</gene>
<proteinExistence type="predicted"/>
<dbReference type="EMBL" id="PJQM01004528">
    <property type="protein sequence ID" value="RCH84147.1"/>
    <property type="molecule type" value="Genomic_DNA"/>
</dbReference>
<protein>
    <submittedName>
        <fullName evidence="1">Uncharacterized protein</fullName>
    </submittedName>
</protein>
<accession>A0A367J2H8</accession>
<dbReference type="OrthoDB" id="2240159at2759"/>
<dbReference type="Proteomes" id="UP000253551">
    <property type="component" value="Unassembled WGS sequence"/>
</dbReference>
<keyword evidence="2" id="KW-1185">Reference proteome</keyword>
<evidence type="ECO:0000313" key="2">
    <source>
        <dbReference type="Proteomes" id="UP000253551"/>
    </source>
</evidence>
<feature type="non-terminal residue" evidence="1">
    <location>
        <position position="1"/>
    </location>
</feature>